<organism evidence="1 2">
    <name type="scientific">Datura stramonium</name>
    <name type="common">Jimsonweed</name>
    <name type="synonym">Common thornapple</name>
    <dbReference type="NCBI Taxonomy" id="4076"/>
    <lineage>
        <taxon>Eukaryota</taxon>
        <taxon>Viridiplantae</taxon>
        <taxon>Streptophyta</taxon>
        <taxon>Embryophyta</taxon>
        <taxon>Tracheophyta</taxon>
        <taxon>Spermatophyta</taxon>
        <taxon>Magnoliopsida</taxon>
        <taxon>eudicotyledons</taxon>
        <taxon>Gunneridae</taxon>
        <taxon>Pentapetalae</taxon>
        <taxon>asterids</taxon>
        <taxon>lamiids</taxon>
        <taxon>Solanales</taxon>
        <taxon>Solanaceae</taxon>
        <taxon>Solanoideae</taxon>
        <taxon>Datureae</taxon>
        <taxon>Datura</taxon>
    </lineage>
</organism>
<sequence>GNYEAIGMPGAPSRHFFLCEEEISCEAPVWVRVSEVRPSFGEGYIRRSIHHAMIDEAIKRMKDSFEDVTS</sequence>
<gene>
    <name evidence="1" type="ORF">HAX54_012551</name>
</gene>
<name>A0ABS8Y567_DATST</name>
<keyword evidence="2" id="KW-1185">Reference proteome</keyword>
<dbReference type="Proteomes" id="UP000823775">
    <property type="component" value="Unassembled WGS sequence"/>
</dbReference>
<reference evidence="1 2" key="1">
    <citation type="journal article" date="2021" name="BMC Genomics">
        <title>Datura genome reveals duplications of psychoactive alkaloid biosynthetic genes and high mutation rate following tissue culture.</title>
        <authorList>
            <person name="Rajewski A."/>
            <person name="Carter-House D."/>
            <person name="Stajich J."/>
            <person name="Litt A."/>
        </authorList>
    </citation>
    <scope>NUCLEOTIDE SEQUENCE [LARGE SCALE GENOMIC DNA]</scope>
    <source>
        <strain evidence="1">AR-01</strain>
    </source>
</reference>
<comment type="caution">
    <text evidence="1">The sequence shown here is derived from an EMBL/GenBank/DDBJ whole genome shotgun (WGS) entry which is preliminary data.</text>
</comment>
<protein>
    <submittedName>
        <fullName evidence="1">Uncharacterized protein</fullName>
    </submittedName>
</protein>
<evidence type="ECO:0000313" key="1">
    <source>
        <dbReference type="EMBL" id="MCE5165831.1"/>
    </source>
</evidence>
<accession>A0ABS8Y567</accession>
<proteinExistence type="predicted"/>
<dbReference type="EMBL" id="JACEIK010017303">
    <property type="protein sequence ID" value="MCE5165831.1"/>
    <property type="molecule type" value="Genomic_DNA"/>
</dbReference>
<evidence type="ECO:0000313" key="2">
    <source>
        <dbReference type="Proteomes" id="UP000823775"/>
    </source>
</evidence>
<feature type="non-terminal residue" evidence="1">
    <location>
        <position position="1"/>
    </location>
</feature>